<keyword evidence="6" id="KW-0735">Signal-anchor</keyword>
<evidence type="ECO:0000256" key="3">
    <source>
        <dbReference type="ARBA" id="ARBA00022676"/>
    </source>
</evidence>
<keyword evidence="4" id="KW-0808">Transferase</keyword>
<evidence type="ECO:0000259" key="11">
    <source>
        <dbReference type="Pfam" id="PF02434"/>
    </source>
</evidence>
<evidence type="ECO:0000256" key="9">
    <source>
        <dbReference type="ARBA" id="ARBA00037847"/>
    </source>
</evidence>
<reference evidence="12 13" key="1">
    <citation type="submission" date="2024-02" db="EMBL/GenBank/DDBJ databases">
        <title>Chromosome-scale genome assembly of the rough periwinkle Littorina saxatilis.</title>
        <authorList>
            <person name="De Jode A."/>
            <person name="Faria R."/>
            <person name="Formenti G."/>
            <person name="Sims Y."/>
            <person name="Smith T.P."/>
            <person name="Tracey A."/>
            <person name="Wood J.M.D."/>
            <person name="Zagrodzka Z.B."/>
            <person name="Johannesson K."/>
            <person name="Butlin R.K."/>
            <person name="Leder E.H."/>
        </authorList>
    </citation>
    <scope>NUCLEOTIDE SEQUENCE [LARGE SCALE GENOMIC DNA]</scope>
    <source>
        <strain evidence="12">Snail1</strain>
        <tissue evidence="12">Muscle</tissue>
    </source>
</reference>
<comment type="similarity">
    <text evidence="2">Belongs to the glycosyltransferase 31 family.</text>
</comment>
<keyword evidence="13" id="KW-1185">Reference proteome</keyword>
<evidence type="ECO:0000256" key="2">
    <source>
        <dbReference type="ARBA" id="ARBA00008661"/>
    </source>
</evidence>
<dbReference type="Gene3D" id="3.90.550.50">
    <property type="match status" value="1"/>
</dbReference>
<keyword evidence="5" id="KW-0812">Transmembrane</keyword>
<dbReference type="Proteomes" id="UP001374579">
    <property type="component" value="Unassembled WGS sequence"/>
</dbReference>
<dbReference type="PANTHER" id="PTHR10811">
    <property type="entry name" value="FRINGE-RELATED"/>
    <property type="match status" value="1"/>
</dbReference>
<proteinExistence type="inferred from homology"/>
<evidence type="ECO:0000256" key="6">
    <source>
        <dbReference type="ARBA" id="ARBA00022968"/>
    </source>
</evidence>
<comment type="subcellular location">
    <subcellularLocation>
        <location evidence="9">Endomembrane system</location>
        <topology evidence="9">Single-pass membrane protein</topology>
    </subcellularLocation>
    <subcellularLocation>
        <location evidence="1">Membrane</location>
        <topology evidence="1">Single-pass type II membrane protein</topology>
    </subcellularLocation>
</comment>
<evidence type="ECO:0000313" key="12">
    <source>
        <dbReference type="EMBL" id="KAK7112549.1"/>
    </source>
</evidence>
<dbReference type="Pfam" id="PF02434">
    <property type="entry name" value="Fringe"/>
    <property type="match status" value="1"/>
</dbReference>
<dbReference type="GO" id="GO:0012505">
    <property type="term" value="C:endomembrane system"/>
    <property type="evidence" value="ECO:0007669"/>
    <property type="project" value="UniProtKB-SubCell"/>
</dbReference>
<evidence type="ECO:0000256" key="10">
    <source>
        <dbReference type="SAM" id="MobiDB-lite"/>
    </source>
</evidence>
<dbReference type="EMBL" id="JBAMIC010000002">
    <property type="protein sequence ID" value="KAK7112549.1"/>
    <property type="molecule type" value="Genomic_DNA"/>
</dbReference>
<evidence type="ECO:0000256" key="7">
    <source>
        <dbReference type="ARBA" id="ARBA00022989"/>
    </source>
</evidence>
<dbReference type="GO" id="GO:0016757">
    <property type="term" value="F:glycosyltransferase activity"/>
    <property type="evidence" value="ECO:0007669"/>
    <property type="project" value="UniProtKB-KW"/>
</dbReference>
<accession>A0AAN9GLH7</accession>
<dbReference type="GO" id="GO:0016020">
    <property type="term" value="C:membrane"/>
    <property type="evidence" value="ECO:0007669"/>
    <property type="project" value="UniProtKB-SubCell"/>
</dbReference>
<feature type="compositionally biased region" description="Polar residues" evidence="10">
    <location>
        <begin position="64"/>
        <end position="74"/>
    </location>
</feature>
<keyword evidence="8" id="KW-0472">Membrane</keyword>
<feature type="domain" description="Fringe-like glycosyltransferase" evidence="11">
    <location>
        <begin position="120"/>
        <end position="366"/>
    </location>
</feature>
<keyword evidence="7" id="KW-1133">Transmembrane helix</keyword>
<evidence type="ECO:0000256" key="5">
    <source>
        <dbReference type="ARBA" id="ARBA00022692"/>
    </source>
</evidence>
<protein>
    <recommendedName>
        <fullName evidence="11">Fringe-like glycosyltransferase domain-containing protein</fullName>
    </recommendedName>
</protein>
<keyword evidence="3" id="KW-0328">Glycosyltransferase</keyword>
<evidence type="ECO:0000256" key="1">
    <source>
        <dbReference type="ARBA" id="ARBA00004606"/>
    </source>
</evidence>
<comment type="caution">
    <text evidence="12">The sequence shown here is derived from an EMBL/GenBank/DDBJ whole genome shotgun (WGS) entry which is preliminary data.</text>
</comment>
<organism evidence="12 13">
    <name type="scientific">Littorina saxatilis</name>
    <dbReference type="NCBI Taxonomy" id="31220"/>
    <lineage>
        <taxon>Eukaryota</taxon>
        <taxon>Metazoa</taxon>
        <taxon>Spiralia</taxon>
        <taxon>Lophotrochozoa</taxon>
        <taxon>Mollusca</taxon>
        <taxon>Gastropoda</taxon>
        <taxon>Caenogastropoda</taxon>
        <taxon>Littorinimorpha</taxon>
        <taxon>Littorinoidea</taxon>
        <taxon>Littorinidae</taxon>
        <taxon>Littorina</taxon>
    </lineage>
</organism>
<gene>
    <name evidence="12" type="ORF">V1264_011992</name>
</gene>
<evidence type="ECO:0000313" key="13">
    <source>
        <dbReference type="Proteomes" id="UP001374579"/>
    </source>
</evidence>
<name>A0AAN9GLH7_9CAEN</name>
<dbReference type="AlphaFoldDB" id="A0AAN9GLH7"/>
<dbReference type="InterPro" id="IPR003378">
    <property type="entry name" value="Fringe-like_glycosylTrfase"/>
</dbReference>
<feature type="region of interest" description="Disordered" evidence="10">
    <location>
        <begin position="45"/>
        <end position="78"/>
    </location>
</feature>
<evidence type="ECO:0000256" key="8">
    <source>
        <dbReference type="ARBA" id="ARBA00023136"/>
    </source>
</evidence>
<sequence length="387" mass="43454">MRLSLRKAVTLAAFVAALLLVNVLIGFKLSFSGIENSEKVLGHLRHDNGEPLSSGSPLHDSLGQDVQSRQQRSAKSVPRPFLIDNLEPGAEVKSRISNGAQKGKLSTELAKSQRLSHARPTELGDIFISVKTSGKFHATRLQLVLQTWYLLAREQTYFFTDKDDPAISQSTGGHLVNTNCTPSHTRQSLCCKTSVEFDAYLASKKRWMCHFDDDTYVNIPELVDLLKRYKHTEDWYLGKPSLRHPMEVNDVYNPGAKVTFWFATGSGFCVSRGLALKMMPHAGGGRLKAIGDKLRLPDDCVIGYIIEHLLKTQLTVIEGFRSHLEALWLIKSTQLKKQITLSYSKYGDKENVVNVAGFSHEEDPTRMKSVHCHLFSTFRECKKIQHA</sequence>
<evidence type="ECO:0000256" key="4">
    <source>
        <dbReference type="ARBA" id="ARBA00022679"/>
    </source>
</evidence>